<comment type="caution">
    <text evidence="11">The sequence shown here is derived from an EMBL/GenBank/DDBJ whole genome shotgun (WGS) entry which is preliminary data.</text>
</comment>
<protein>
    <submittedName>
        <fullName evidence="11">ABC transporter permease</fullName>
    </submittedName>
    <submittedName>
        <fullName evidence="10">Autoinducer 2 import system permease protein LsrD</fullName>
    </submittedName>
</protein>
<feature type="transmembrane region" description="Helical" evidence="9">
    <location>
        <begin position="93"/>
        <end position="116"/>
    </location>
</feature>
<feature type="transmembrane region" description="Helical" evidence="9">
    <location>
        <begin position="267"/>
        <end position="289"/>
    </location>
</feature>
<feature type="transmembrane region" description="Helical" evidence="9">
    <location>
        <begin position="12"/>
        <end position="35"/>
    </location>
</feature>
<dbReference type="EMBL" id="CAJOXS020000005">
    <property type="protein sequence ID" value="CAH6216094.1"/>
    <property type="molecule type" value="Genomic_DNA"/>
</dbReference>
<feature type="transmembrane region" description="Helical" evidence="9">
    <location>
        <begin position="211"/>
        <end position="232"/>
    </location>
</feature>
<keyword evidence="6 9" id="KW-0812">Transmembrane</keyword>
<evidence type="ECO:0000313" key="11">
    <source>
        <dbReference type="EMBL" id="PLM95718.1"/>
    </source>
</evidence>
<dbReference type="Proteomes" id="UP000234412">
    <property type="component" value="Unassembled WGS sequence"/>
</dbReference>
<dbReference type="PANTHER" id="PTHR32196">
    <property type="entry name" value="ABC TRANSPORTER PERMEASE PROTEIN YPHD-RELATED-RELATED"/>
    <property type="match status" value="1"/>
</dbReference>
<dbReference type="GO" id="GO:0005886">
    <property type="term" value="C:plasma membrane"/>
    <property type="evidence" value="ECO:0007669"/>
    <property type="project" value="UniProtKB-SubCell"/>
</dbReference>
<dbReference type="InterPro" id="IPR001851">
    <property type="entry name" value="ABC_transp_permease"/>
</dbReference>
<feature type="transmembrane region" description="Helical" evidence="9">
    <location>
        <begin position="244"/>
        <end position="260"/>
    </location>
</feature>
<feature type="transmembrane region" description="Helical" evidence="9">
    <location>
        <begin position="295"/>
        <end position="314"/>
    </location>
</feature>
<proteinExistence type="inferred from homology"/>
<dbReference type="CDD" id="cd06579">
    <property type="entry name" value="TM_PBP1_transp_AraH_like"/>
    <property type="match status" value="1"/>
</dbReference>
<reference evidence="11 12" key="1">
    <citation type="submission" date="2017-11" db="EMBL/GenBank/DDBJ databases">
        <authorList>
            <person name="Han C.G."/>
        </authorList>
    </citation>
    <scope>NUCLEOTIDE SEQUENCE [LARGE SCALE GENOMIC DNA]</scope>
    <source>
        <strain evidence="11 12">A8</strain>
    </source>
</reference>
<dbReference type="RefSeq" id="WP_016160217.1">
    <property type="nucleotide sequence ID" value="NZ_BIHA01000006.1"/>
</dbReference>
<evidence type="ECO:0000256" key="8">
    <source>
        <dbReference type="ARBA" id="ARBA00023136"/>
    </source>
</evidence>
<evidence type="ECO:0000256" key="5">
    <source>
        <dbReference type="ARBA" id="ARBA00022519"/>
    </source>
</evidence>
<organism evidence="11 12">
    <name type="scientific">Klebsiella variicola</name>
    <dbReference type="NCBI Taxonomy" id="244366"/>
    <lineage>
        <taxon>Bacteria</taxon>
        <taxon>Pseudomonadati</taxon>
        <taxon>Pseudomonadota</taxon>
        <taxon>Gammaproteobacteria</taxon>
        <taxon>Enterobacterales</taxon>
        <taxon>Enterobacteriaceae</taxon>
        <taxon>Klebsiella/Raoultella group</taxon>
        <taxon>Klebsiella</taxon>
        <taxon>Klebsiella pneumoniae complex</taxon>
    </lineage>
</organism>
<evidence type="ECO:0000313" key="13">
    <source>
        <dbReference type="Proteomes" id="UP000789617"/>
    </source>
</evidence>
<dbReference type="KEGG" id="kpk:A593_13780"/>
<comment type="subcellular location">
    <subcellularLocation>
        <location evidence="1">Cell inner membrane</location>
        <topology evidence="1">Multi-pass membrane protein</topology>
    </subcellularLocation>
</comment>
<sequence>MKKSWRNNVEFYLIGLLLLTVIAFSIAMPNIFWSVSNFQSIASQMPVLGILALAMAMTMLCGGINLSIIATANACSLVMAWVATSYPPGGATALATLLAGGGAAMIIGLCNGILIAGIRVSPILATLGMMTLLKGINILITGGSAIANYPQWVLWLNHAQWFGIPLPMWLFAVVAFGLWVLLEKSPLGRAIMLIGSNERATHYSGINTRRVLMWVYVISALLCAVAAFLMMSKLNSAKASYGESYLLVSILAAVLGGVNPDGGSGRIVGMVLALFLLQIIESGFNILGISPYLTMALWGVLLLCFIQARGMLGLERAG</sequence>
<keyword evidence="7 9" id="KW-1133">Transmembrane helix</keyword>
<evidence type="ECO:0000313" key="10">
    <source>
        <dbReference type="EMBL" id="CAH6216094.1"/>
    </source>
</evidence>
<dbReference type="Proteomes" id="UP000789617">
    <property type="component" value="Unassembled WGS sequence"/>
</dbReference>
<keyword evidence="8 9" id="KW-0472">Membrane</keyword>
<evidence type="ECO:0000256" key="3">
    <source>
        <dbReference type="ARBA" id="ARBA00022448"/>
    </source>
</evidence>
<feature type="transmembrane region" description="Helical" evidence="9">
    <location>
        <begin position="68"/>
        <end position="87"/>
    </location>
</feature>
<keyword evidence="3" id="KW-0813">Transport</keyword>
<evidence type="ECO:0000256" key="6">
    <source>
        <dbReference type="ARBA" id="ARBA00022692"/>
    </source>
</evidence>
<dbReference type="GO" id="GO:0022857">
    <property type="term" value="F:transmembrane transporter activity"/>
    <property type="evidence" value="ECO:0007669"/>
    <property type="project" value="InterPro"/>
</dbReference>
<dbReference type="AlphaFoldDB" id="A0A2N4Z3U4"/>
<feature type="transmembrane region" description="Helical" evidence="9">
    <location>
        <begin position="41"/>
        <end position="61"/>
    </location>
</feature>
<keyword evidence="5" id="KW-0997">Cell inner membrane</keyword>
<dbReference type="Pfam" id="PF02653">
    <property type="entry name" value="BPD_transp_2"/>
    <property type="match status" value="1"/>
</dbReference>
<feature type="transmembrane region" description="Helical" evidence="9">
    <location>
        <begin position="123"/>
        <end position="147"/>
    </location>
</feature>
<keyword evidence="13" id="KW-1185">Reference proteome</keyword>
<evidence type="ECO:0000256" key="1">
    <source>
        <dbReference type="ARBA" id="ARBA00004429"/>
    </source>
</evidence>
<feature type="transmembrane region" description="Helical" evidence="9">
    <location>
        <begin position="159"/>
        <end position="182"/>
    </location>
</feature>
<keyword evidence="4" id="KW-1003">Cell membrane</keyword>
<name>A0A2N4Z3U4_KLEVA</name>
<dbReference type="EMBL" id="PIDP01000238">
    <property type="protein sequence ID" value="PLM95718.1"/>
    <property type="molecule type" value="Genomic_DNA"/>
</dbReference>
<comment type="similarity">
    <text evidence="2">Belongs to the binding-protein-dependent transport system permease family. AraH/RbsC subfamily.</text>
</comment>
<dbReference type="PANTHER" id="PTHR32196:SF21">
    <property type="entry name" value="ABC TRANSPORTER PERMEASE PROTEIN YPHD-RELATED"/>
    <property type="match status" value="1"/>
</dbReference>
<reference evidence="11 12" key="2">
    <citation type="submission" date="2018-01" db="EMBL/GenBank/DDBJ databases">
        <title>Genomic study of Klebsiella pneumoniae.</title>
        <authorList>
            <person name="Yang Y."/>
            <person name="Bicalho R."/>
        </authorList>
    </citation>
    <scope>NUCLEOTIDE SEQUENCE [LARGE SCALE GENOMIC DNA]</scope>
    <source>
        <strain evidence="11 12">A8</strain>
    </source>
</reference>
<evidence type="ECO:0000256" key="9">
    <source>
        <dbReference type="SAM" id="Phobius"/>
    </source>
</evidence>
<accession>A0A2N4Z3U4</accession>
<reference evidence="10" key="3">
    <citation type="submission" date="2022-05" db="EMBL/GenBank/DDBJ databases">
        <authorList>
            <person name="Alioto T."/>
            <person name="Alioto T."/>
            <person name="Gomez Garrido J."/>
        </authorList>
    </citation>
    <scope>NUCLEOTIDE SEQUENCE</scope>
    <source>
        <strain evidence="10">0</strain>
    </source>
</reference>
<gene>
    <name evidence="10" type="ORF">AN2335V1_4445</name>
    <name evidence="11" type="ORF">CWN47_09655</name>
</gene>
<evidence type="ECO:0000256" key="4">
    <source>
        <dbReference type="ARBA" id="ARBA00022475"/>
    </source>
</evidence>
<evidence type="ECO:0000256" key="2">
    <source>
        <dbReference type="ARBA" id="ARBA00007942"/>
    </source>
</evidence>
<evidence type="ECO:0000256" key="7">
    <source>
        <dbReference type="ARBA" id="ARBA00022989"/>
    </source>
</evidence>
<evidence type="ECO:0000313" key="12">
    <source>
        <dbReference type="Proteomes" id="UP000234412"/>
    </source>
</evidence>